<feature type="transmembrane region" description="Helical" evidence="8">
    <location>
        <begin position="171"/>
        <end position="191"/>
    </location>
</feature>
<dbReference type="NCBIfam" id="TIGR00710">
    <property type="entry name" value="efflux_Bcr_CflA"/>
    <property type="match status" value="1"/>
</dbReference>
<dbReference type="NCBIfam" id="NF008314">
    <property type="entry name" value="PRK11102.1"/>
    <property type="match status" value="1"/>
</dbReference>
<accession>A0A5C8PUG2</accession>
<evidence type="ECO:0000256" key="4">
    <source>
        <dbReference type="ARBA" id="ARBA00022475"/>
    </source>
</evidence>
<feature type="transmembrane region" description="Helical" evidence="8">
    <location>
        <begin position="52"/>
        <end position="71"/>
    </location>
</feature>
<dbReference type="GO" id="GO:0005886">
    <property type="term" value="C:plasma membrane"/>
    <property type="evidence" value="ECO:0007669"/>
    <property type="project" value="UniProtKB-SubCell"/>
</dbReference>
<feature type="transmembrane region" description="Helical" evidence="8">
    <location>
        <begin position="83"/>
        <end position="102"/>
    </location>
</feature>
<name>A0A5C8PUG2_9HYPH</name>
<dbReference type="GO" id="GO:0042910">
    <property type="term" value="F:xenobiotic transmembrane transporter activity"/>
    <property type="evidence" value="ECO:0007669"/>
    <property type="project" value="InterPro"/>
</dbReference>
<feature type="transmembrane region" description="Helical" evidence="8">
    <location>
        <begin position="290"/>
        <end position="308"/>
    </location>
</feature>
<comment type="subcellular location">
    <subcellularLocation>
        <location evidence="8">Cell inner membrane</location>
        <topology evidence="8">Multi-pass membrane protein</topology>
    </subcellularLocation>
    <subcellularLocation>
        <location evidence="1">Cell membrane</location>
        <topology evidence="1">Multi-pass membrane protein</topology>
    </subcellularLocation>
</comment>
<evidence type="ECO:0000313" key="11">
    <source>
        <dbReference type="Proteomes" id="UP000321638"/>
    </source>
</evidence>
<evidence type="ECO:0000256" key="3">
    <source>
        <dbReference type="ARBA" id="ARBA00022448"/>
    </source>
</evidence>
<dbReference type="Proteomes" id="UP000321638">
    <property type="component" value="Unassembled WGS sequence"/>
</dbReference>
<dbReference type="CDD" id="cd17320">
    <property type="entry name" value="MFS_MdfA_MDR_like"/>
    <property type="match status" value="1"/>
</dbReference>
<dbReference type="FunFam" id="1.20.1720.10:FF:000005">
    <property type="entry name" value="Bcr/CflA family efflux transporter"/>
    <property type="match status" value="1"/>
</dbReference>
<feature type="transmembrane region" description="Helical" evidence="8">
    <location>
        <begin position="12"/>
        <end position="32"/>
    </location>
</feature>
<dbReference type="PANTHER" id="PTHR23502">
    <property type="entry name" value="MAJOR FACILITATOR SUPERFAMILY"/>
    <property type="match status" value="1"/>
</dbReference>
<proteinExistence type="inferred from homology"/>
<evidence type="ECO:0000256" key="5">
    <source>
        <dbReference type="ARBA" id="ARBA00022692"/>
    </source>
</evidence>
<feature type="transmembrane region" description="Helical" evidence="8">
    <location>
        <begin position="256"/>
        <end position="278"/>
    </location>
</feature>
<dbReference type="SUPFAM" id="SSF103473">
    <property type="entry name" value="MFS general substrate transporter"/>
    <property type="match status" value="1"/>
</dbReference>
<evidence type="ECO:0000313" key="10">
    <source>
        <dbReference type="EMBL" id="TXL80488.1"/>
    </source>
</evidence>
<dbReference type="Pfam" id="PF07690">
    <property type="entry name" value="MFS_1"/>
    <property type="match status" value="1"/>
</dbReference>
<keyword evidence="8" id="KW-0997">Cell inner membrane</keyword>
<dbReference type="InterPro" id="IPR011701">
    <property type="entry name" value="MFS"/>
</dbReference>
<dbReference type="OrthoDB" id="9800416at2"/>
<evidence type="ECO:0000256" key="2">
    <source>
        <dbReference type="ARBA" id="ARBA00006236"/>
    </source>
</evidence>
<keyword evidence="4" id="KW-1003">Cell membrane</keyword>
<dbReference type="PANTHER" id="PTHR23502:SF132">
    <property type="entry name" value="POLYAMINE TRANSPORTER 2-RELATED"/>
    <property type="match status" value="1"/>
</dbReference>
<keyword evidence="3 8" id="KW-0813">Transport</keyword>
<feature type="transmembrane region" description="Helical" evidence="8">
    <location>
        <begin position="314"/>
        <end position="334"/>
    </location>
</feature>
<evidence type="ECO:0000256" key="1">
    <source>
        <dbReference type="ARBA" id="ARBA00004651"/>
    </source>
</evidence>
<dbReference type="InterPro" id="IPR036259">
    <property type="entry name" value="MFS_trans_sf"/>
</dbReference>
<dbReference type="InterPro" id="IPR004812">
    <property type="entry name" value="Efflux_drug-R_Bcr/CmlA"/>
</dbReference>
<evidence type="ECO:0000256" key="7">
    <source>
        <dbReference type="ARBA" id="ARBA00023136"/>
    </source>
</evidence>
<comment type="similarity">
    <text evidence="2 8">Belongs to the major facilitator superfamily. Bcr/CmlA family.</text>
</comment>
<keyword evidence="7 8" id="KW-0472">Membrane</keyword>
<dbReference type="GO" id="GO:1990961">
    <property type="term" value="P:xenobiotic detoxification by transmembrane export across the plasma membrane"/>
    <property type="evidence" value="ECO:0007669"/>
    <property type="project" value="InterPro"/>
</dbReference>
<sequence>MTDRSPPADGRALTPLLVAILAMLTAFTPLSIDMYLPAFPQIRTDFQAGPSEVQLSLSVFMLTFGFGQVIYGPLGDHFGRKPVLIVGVLLYITTSALCALADNATQLIGLRAVQGLSAGAAPVMARTMVRDLAERDRAAQVMSILMASVSMAPMLAPLMGSEVMHHFGWRAIFVALALFGAVALAAALLTLRETLRPELRGPLAFGGILRRFGELLSSPVFLGYALTTGFLFGAMFSYISVSSLVLIEIYGLSPTTYAIVFGAPILVMTLGATLNSLWTRRVGADVMLRRATWAPAIVGAALIVLGIIEAHTKAVGWIPFIFLSTALVGSMSVVSPNATACALQRYPHMAGAAASLLGVIQFGCGALFGAVVGALLSTTIQPMAVFMGLGGILCFAAHRLLVRD</sequence>
<dbReference type="PROSITE" id="PS50850">
    <property type="entry name" value="MFS"/>
    <property type="match status" value="1"/>
</dbReference>
<dbReference type="Gene3D" id="1.20.1720.10">
    <property type="entry name" value="Multidrug resistance protein D"/>
    <property type="match status" value="1"/>
</dbReference>
<dbReference type="RefSeq" id="WP_147845904.1">
    <property type="nucleotide sequence ID" value="NZ_VDUZ01000004.1"/>
</dbReference>
<evidence type="ECO:0000256" key="8">
    <source>
        <dbReference type="RuleBase" id="RU365088"/>
    </source>
</evidence>
<organism evidence="10 11">
    <name type="scientific">Vineibacter terrae</name>
    <dbReference type="NCBI Taxonomy" id="2586908"/>
    <lineage>
        <taxon>Bacteria</taxon>
        <taxon>Pseudomonadati</taxon>
        <taxon>Pseudomonadota</taxon>
        <taxon>Alphaproteobacteria</taxon>
        <taxon>Hyphomicrobiales</taxon>
        <taxon>Vineibacter</taxon>
    </lineage>
</organism>
<feature type="transmembrane region" description="Helical" evidence="8">
    <location>
        <begin position="141"/>
        <end position="159"/>
    </location>
</feature>
<evidence type="ECO:0000256" key="6">
    <source>
        <dbReference type="ARBA" id="ARBA00022989"/>
    </source>
</evidence>
<keyword evidence="5 8" id="KW-0812">Transmembrane</keyword>
<dbReference type="EMBL" id="VDUZ01000004">
    <property type="protein sequence ID" value="TXL80488.1"/>
    <property type="molecule type" value="Genomic_DNA"/>
</dbReference>
<comment type="caution">
    <text evidence="8">Lacks conserved residue(s) required for the propagation of feature annotation.</text>
</comment>
<gene>
    <name evidence="10" type="ORF">FHP25_05535</name>
</gene>
<feature type="domain" description="Major facilitator superfamily (MFS) profile" evidence="9">
    <location>
        <begin position="14"/>
        <end position="404"/>
    </location>
</feature>
<feature type="transmembrane region" description="Helical" evidence="8">
    <location>
        <begin position="383"/>
        <end position="402"/>
    </location>
</feature>
<feature type="transmembrane region" description="Helical" evidence="8">
    <location>
        <begin position="212"/>
        <end position="236"/>
    </location>
</feature>
<feature type="transmembrane region" description="Helical" evidence="8">
    <location>
        <begin position="355"/>
        <end position="377"/>
    </location>
</feature>
<dbReference type="AlphaFoldDB" id="A0A5C8PUG2"/>
<dbReference type="InterPro" id="IPR020846">
    <property type="entry name" value="MFS_dom"/>
</dbReference>
<reference evidence="10 11" key="1">
    <citation type="submission" date="2019-06" db="EMBL/GenBank/DDBJ databases">
        <title>New taxonomy in bacterial strain CC-CFT640, isolated from vineyard.</title>
        <authorList>
            <person name="Lin S.-Y."/>
            <person name="Tsai C.-F."/>
            <person name="Young C.-C."/>
        </authorList>
    </citation>
    <scope>NUCLEOTIDE SEQUENCE [LARGE SCALE GENOMIC DNA]</scope>
    <source>
        <strain evidence="10 11">CC-CFT640</strain>
    </source>
</reference>
<keyword evidence="6 8" id="KW-1133">Transmembrane helix</keyword>
<keyword evidence="11" id="KW-1185">Reference proteome</keyword>
<protein>
    <recommendedName>
        <fullName evidence="8">Bcr/CflA family efflux transporter</fullName>
    </recommendedName>
</protein>
<evidence type="ECO:0000259" key="9">
    <source>
        <dbReference type="PROSITE" id="PS50850"/>
    </source>
</evidence>
<comment type="caution">
    <text evidence="10">The sequence shown here is derived from an EMBL/GenBank/DDBJ whole genome shotgun (WGS) entry which is preliminary data.</text>
</comment>